<reference evidence="1 2" key="1">
    <citation type="submission" date="2019-04" db="EMBL/GenBank/DDBJ databases">
        <title>An improved genome assembly and genetic linkage map for asparagus bean, Vigna unguiculata ssp. sesquipedialis.</title>
        <authorList>
            <person name="Xia Q."/>
            <person name="Zhang R."/>
            <person name="Dong Y."/>
        </authorList>
    </citation>
    <scope>NUCLEOTIDE SEQUENCE [LARGE SCALE GENOMIC DNA]</scope>
    <source>
        <tissue evidence="1">Leaf</tissue>
    </source>
</reference>
<gene>
    <name evidence="1" type="ORF">DEO72_LG1g2234</name>
</gene>
<proteinExistence type="predicted"/>
<dbReference type="AlphaFoldDB" id="A0A4D6KLZ5"/>
<dbReference type="Proteomes" id="UP000501690">
    <property type="component" value="Linkage Group LG1"/>
</dbReference>
<organism evidence="1 2">
    <name type="scientific">Vigna unguiculata</name>
    <name type="common">Cowpea</name>
    <dbReference type="NCBI Taxonomy" id="3917"/>
    <lineage>
        <taxon>Eukaryota</taxon>
        <taxon>Viridiplantae</taxon>
        <taxon>Streptophyta</taxon>
        <taxon>Embryophyta</taxon>
        <taxon>Tracheophyta</taxon>
        <taxon>Spermatophyta</taxon>
        <taxon>Magnoliopsida</taxon>
        <taxon>eudicotyledons</taxon>
        <taxon>Gunneridae</taxon>
        <taxon>Pentapetalae</taxon>
        <taxon>rosids</taxon>
        <taxon>fabids</taxon>
        <taxon>Fabales</taxon>
        <taxon>Fabaceae</taxon>
        <taxon>Papilionoideae</taxon>
        <taxon>50 kb inversion clade</taxon>
        <taxon>NPAAA clade</taxon>
        <taxon>indigoferoid/millettioid clade</taxon>
        <taxon>Phaseoleae</taxon>
        <taxon>Vigna</taxon>
    </lineage>
</organism>
<protein>
    <submittedName>
        <fullName evidence="1">Uncharacterized protein</fullName>
    </submittedName>
</protein>
<accession>A0A4D6KLZ5</accession>
<evidence type="ECO:0000313" key="2">
    <source>
        <dbReference type="Proteomes" id="UP000501690"/>
    </source>
</evidence>
<sequence length="199" mass="22349">MCGGAAVVDRDGGSRWREVREWCRYGVVQWWPTSFRCVKVDEMMEVVGAVKMEKRGDYGAWCLAVVENGGGCHGGSWWRLGSNGYACCFAFLLRCYSCCHGFLAEKLTRDGGCKMCGGAAVVDRDGGSRWREVREWCRYGVVQWWPTSFRCVKVDEMMEVVGAVKMEKRGDYGAWCLAVVENGGGCHGGSWWRLGFEEN</sequence>
<dbReference type="EMBL" id="CP039345">
    <property type="protein sequence ID" value="QCD78598.1"/>
    <property type="molecule type" value="Genomic_DNA"/>
</dbReference>
<evidence type="ECO:0000313" key="1">
    <source>
        <dbReference type="EMBL" id="QCD78598.1"/>
    </source>
</evidence>
<name>A0A4D6KLZ5_VIGUN</name>
<keyword evidence="2" id="KW-1185">Reference proteome</keyword>